<dbReference type="GO" id="GO:0008270">
    <property type="term" value="F:zinc ion binding"/>
    <property type="evidence" value="ECO:0007669"/>
    <property type="project" value="UniProtKB-KW"/>
</dbReference>
<dbReference type="GO" id="GO:0070897">
    <property type="term" value="P:transcription preinitiation complex assembly"/>
    <property type="evidence" value="ECO:0007669"/>
    <property type="project" value="InterPro"/>
</dbReference>
<dbReference type="EMBL" id="CP042905">
    <property type="protein sequence ID" value="QEE17353.1"/>
    <property type="molecule type" value="Genomic_DNA"/>
</dbReference>
<comment type="similarity">
    <text evidence="1">Belongs to the TFIIB family.</text>
</comment>
<keyword evidence="5" id="KW-0805">Transcription regulation</keyword>
<dbReference type="Proteomes" id="UP000321408">
    <property type="component" value="Chromosome"/>
</dbReference>
<dbReference type="CDD" id="cd00043">
    <property type="entry name" value="CYCLIN_SF"/>
    <property type="match status" value="1"/>
</dbReference>
<dbReference type="SUPFAM" id="SSF57783">
    <property type="entry name" value="Zinc beta-ribbon"/>
    <property type="match status" value="1"/>
</dbReference>
<dbReference type="GO" id="GO:0003743">
    <property type="term" value="F:translation initiation factor activity"/>
    <property type="evidence" value="ECO:0007669"/>
    <property type="project" value="UniProtKB-KW"/>
</dbReference>
<keyword evidence="9" id="KW-1185">Reference proteome</keyword>
<evidence type="ECO:0000256" key="5">
    <source>
        <dbReference type="ARBA" id="ARBA00023015"/>
    </source>
</evidence>
<dbReference type="GO" id="GO:0097550">
    <property type="term" value="C:transcription preinitiation complex"/>
    <property type="evidence" value="ECO:0007669"/>
    <property type="project" value="TreeGrafter"/>
</dbReference>
<dbReference type="InterPro" id="IPR000812">
    <property type="entry name" value="TFIIB"/>
</dbReference>
<dbReference type="Pfam" id="PF00382">
    <property type="entry name" value="TFIIB"/>
    <property type="match status" value="1"/>
</dbReference>
<accession>A0A5B9DEY8</accession>
<feature type="domain" description="Transcription factor TFIIB cyclin-like" evidence="7">
    <location>
        <begin position="211"/>
        <end position="295"/>
    </location>
</feature>
<dbReference type="InterPro" id="IPR036915">
    <property type="entry name" value="Cyclin-like_sf"/>
</dbReference>
<protein>
    <recommendedName>
        <fullName evidence="7">Transcription factor TFIIB cyclin-like domain-containing protein</fullName>
    </recommendedName>
</protein>
<organism evidence="8 9">
    <name type="scientific">Promethearchaeum syntrophicum</name>
    <dbReference type="NCBI Taxonomy" id="2594042"/>
    <lineage>
        <taxon>Archaea</taxon>
        <taxon>Promethearchaeati</taxon>
        <taxon>Promethearchaeota</taxon>
        <taxon>Promethearchaeia</taxon>
        <taxon>Promethearchaeales</taxon>
        <taxon>Promethearchaeaceae</taxon>
        <taxon>Promethearchaeum</taxon>
    </lineage>
</organism>
<dbReference type="AlphaFoldDB" id="A0A5B9DEY8"/>
<dbReference type="InterPro" id="IPR013150">
    <property type="entry name" value="TFIIB_cyclin"/>
</dbReference>
<reference evidence="8 9" key="1">
    <citation type="journal article" date="2020" name="Nature">
        <title>Isolation of an archaeon at the prokaryote-eukaryote interface.</title>
        <authorList>
            <person name="Imachi H."/>
            <person name="Nobu M.K."/>
            <person name="Nakahara N."/>
            <person name="Morono Y."/>
            <person name="Ogawara M."/>
            <person name="Takaki Y."/>
            <person name="Takano Y."/>
            <person name="Uematsu K."/>
            <person name="Ikuta T."/>
            <person name="Ito M."/>
            <person name="Matsui Y."/>
            <person name="Miyazaki M."/>
            <person name="Murata K."/>
            <person name="Saito Y."/>
            <person name="Sakai S."/>
            <person name="Song C."/>
            <person name="Tasumi E."/>
            <person name="Yamanaka Y."/>
            <person name="Yamaguchi T."/>
            <person name="Kamagata Y."/>
            <person name="Tamaki H."/>
            <person name="Takai K."/>
        </authorList>
    </citation>
    <scope>NUCLEOTIDE SEQUENCE [LARGE SCALE GENOMIC DNA]</scope>
    <source>
        <strain evidence="8 9">MK-D1</strain>
    </source>
</reference>
<gene>
    <name evidence="8" type="ORF">DSAG12_03186</name>
</gene>
<dbReference type="GO" id="GO:0000126">
    <property type="term" value="C:transcription factor TFIIIB complex"/>
    <property type="evidence" value="ECO:0007669"/>
    <property type="project" value="TreeGrafter"/>
</dbReference>
<dbReference type="PANTHER" id="PTHR11618">
    <property type="entry name" value="TRANSCRIPTION INITIATION FACTOR IIB-RELATED"/>
    <property type="match status" value="1"/>
</dbReference>
<dbReference type="GO" id="GO:0017025">
    <property type="term" value="F:TBP-class protein binding"/>
    <property type="evidence" value="ECO:0007669"/>
    <property type="project" value="InterPro"/>
</dbReference>
<proteinExistence type="inferred from homology"/>
<keyword evidence="2" id="KW-0479">Metal-binding</keyword>
<name>A0A5B9DEY8_9ARCH</name>
<evidence type="ECO:0000313" key="9">
    <source>
        <dbReference type="Proteomes" id="UP000321408"/>
    </source>
</evidence>
<keyword evidence="3" id="KW-0863">Zinc-finger</keyword>
<evidence type="ECO:0000256" key="2">
    <source>
        <dbReference type="ARBA" id="ARBA00022723"/>
    </source>
</evidence>
<evidence type="ECO:0000313" key="8">
    <source>
        <dbReference type="EMBL" id="QEE17353.1"/>
    </source>
</evidence>
<dbReference type="GO" id="GO:0001006">
    <property type="term" value="F:RNA polymerase III type 3 promoter sequence-specific DNA binding"/>
    <property type="evidence" value="ECO:0007669"/>
    <property type="project" value="TreeGrafter"/>
</dbReference>
<dbReference type="Gene3D" id="1.10.472.10">
    <property type="entry name" value="Cyclin-like"/>
    <property type="match status" value="2"/>
</dbReference>
<evidence type="ECO:0000256" key="4">
    <source>
        <dbReference type="ARBA" id="ARBA00022833"/>
    </source>
</evidence>
<dbReference type="RefSeq" id="WP_147664249.1">
    <property type="nucleotide sequence ID" value="NZ_CP042905.2"/>
</dbReference>
<sequence length="307" mass="35636">MAVELEDVPPQKIQKSVGLTKTPRYKNFVAISNRKIPNYCSKHDLHIDHITGDTICTKCGLVIDEHLVISQNYVNWKSNIDTFSTYQQKDRYFSQDLIRALRRGHNISWNERREKIGINEINRITALHNIGKSIKERAIKLFQKIIKEDVFQNHYIKLIAVISFYQIIKEEKNPLSLTEIIENSDFSNRLANKYYYTVRKCLNIKAISIKSNDPKIYIPNICSSLRVNQDINELARKIIDNFQKSVNLSGFKLKGIAAAGVYIACRLNSIPKSQKEVSKAANITDCTLRSRVKDMEIYLRRNRSIWE</sequence>
<evidence type="ECO:0000256" key="1">
    <source>
        <dbReference type="ARBA" id="ARBA00010857"/>
    </source>
</evidence>
<evidence type="ECO:0000256" key="3">
    <source>
        <dbReference type="ARBA" id="ARBA00022771"/>
    </source>
</evidence>
<dbReference type="OrthoDB" id="7429at2157"/>
<dbReference type="GO" id="GO:0000995">
    <property type="term" value="F:RNA polymerase III general transcription initiation factor activity"/>
    <property type="evidence" value="ECO:0007669"/>
    <property type="project" value="TreeGrafter"/>
</dbReference>
<reference evidence="8 9" key="2">
    <citation type="journal article" date="2024" name="Int. J. Syst. Evol. Microbiol.">
        <title>Promethearchaeum syntrophicum gen. nov., sp. nov., an anaerobic, obligately syntrophic archaeon, the first isolate of the lineage 'Asgard' archaea, and proposal of the new archaeal phylum Promethearchaeota phyl. nov. and kingdom Promethearchaeati regn. nov.</title>
        <authorList>
            <person name="Imachi H."/>
            <person name="Nobu M.K."/>
            <person name="Kato S."/>
            <person name="Takaki Y."/>
            <person name="Miyazaki M."/>
            <person name="Miyata M."/>
            <person name="Ogawara M."/>
            <person name="Saito Y."/>
            <person name="Sakai S."/>
            <person name="Tahara Y.O."/>
            <person name="Takano Y."/>
            <person name="Tasumi E."/>
            <person name="Uematsu K."/>
            <person name="Yoshimura T."/>
            <person name="Itoh T."/>
            <person name="Ohkuma M."/>
            <person name="Takai K."/>
        </authorList>
    </citation>
    <scope>NUCLEOTIDE SEQUENCE [LARGE SCALE GENOMIC DNA]</scope>
    <source>
        <strain evidence="8 9">MK-D1</strain>
    </source>
</reference>
<keyword evidence="4" id="KW-0862">Zinc</keyword>
<keyword evidence="6" id="KW-0804">Transcription</keyword>
<evidence type="ECO:0000256" key="6">
    <source>
        <dbReference type="ARBA" id="ARBA00023163"/>
    </source>
</evidence>
<dbReference type="PRINTS" id="PR00685">
    <property type="entry name" value="TIFACTORIIB"/>
</dbReference>
<dbReference type="SUPFAM" id="SSF47954">
    <property type="entry name" value="Cyclin-like"/>
    <property type="match status" value="2"/>
</dbReference>
<dbReference type="KEGG" id="psyt:DSAG12_03186"/>
<dbReference type="Gene3D" id="2.20.25.10">
    <property type="match status" value="1"/>
</dbReference>
<dbReference type="PANTHER" id="PTHR11618:SF4">
    <property type="entry name" value="TRANSCRIPTION FACTOR IIIB 90 KDA SUBUNIT"/>
    <property type="match status" value="1"/>
</dbReference>
<evidence type="ECO:0000259" key="7">
    <source>
        <dbReference type="Pfam" id="PF00382"/>
    </source>
</evidence>
<dbReference type="GeneID" id="41331156"/>